<dbReference type="PROSITE" id="PS01124">
    <property type="entry name" value="HTH_ARAC_FAMILY_2"/>
    <property type="match status" value="1"/>
</dbReference>
<dbReference type="AlphaFoldDB" id="A0A518K7R9"/>
<dbReference type="InterPro" id="IPR009057">
    <property type="entry name" value="Homeodomain-like_sf"/>
</dbReference>
<name>A0A518K7R9_9BACT</name>
<dbReference type="InterPro" id="IPR046335">
    <property type="entry name" value="LacI/GalR-like_sensor"/>
</dbReference>
<dbReference type="Proteomes" id="UP000316426">
    <property type="component" value="Chromosome"/>
</dbReference>
<evidence type="ECO:0000256" key="3">
    <source>
        <dbReference type="ARBA" id="ARBA00023163"/>
    </source>
</evidence>
<dbReference type="InterPro" id="IPR054031">
    <property type="entry name" value="XylR_PBP1"/>
</dbReference>
<dbReference type="KEGG" id="bmei:Spa11_20240"/>
<dbReference type="SUPFAM" id="SSF46689">
    <property type="entry name" value="Homeodomain-like"/>
    <property type="match status" value="2"/>
</dbReference>
<dbReference type="InterPro" id="IPR018060">
    <property type="entry name" value="HTH_AraC"/>
</dbReference>
<dbReference type="SUPFAM" id="SSF53822">
    <property type="entry name" value="Periplasmic binding protein-like I"/>
    <property type="match status" value="1"/>
</dbReference>
<dbReference type="Pfam" id="PF22177">
    <property type="entry name" value="PBP1_XylR"/>
    <property type="match status" value="1"/>
</dbReference>
<protein>
    <submittedName>
        <fullName evidence="5">Xylose operon regulatory protein</fullName>
    </submittedName>
</protein>
<organism evidence="5 6">
    <name type="scientific">Botrimarina mediterranea</name>
    <dbReference type="NCBI Taxonomy" id="2528022"/>
    <lineage>
        <taxon>Bacteria</taxon>
        <taxon>Pseudomonadati</taxon>
        <taxon>Planctomycetota</taxon>
        <taxon>Planctomycetia</taxon>
        <taxon>Pirellulales</taxon>
        <taxon>Lacipirellulaceae</taxon>
        <taxon>Botrimarina</taxon>
    </lineage>
</organism>
<dbReference type="Gene3D" id="3.40.50.2300">
    <property type="match status" value="2"/>
</dbReference>
<keyword evidence="2" id="KW-0238">DNA-binding</keyword>
<dbReference type="GO" id="GO:0003700">
    <property type="term" value="F:DNA-binding transcription factor activity"/>
    <property type="evidence" value="ECO:0007669"/>
    <property type="project" value="InterPro"/>
</dbReference>
<keyword evidence="6" id="KW-1185">Reference proteome</keyword>
<dbReference type="CDD" id="cd01543">
    <property type="entry name" value="PBP1_XylR"/>
    <property type="match status" value="1"/>
</dbReference>
<evidence type="ECO:0000313" key="6">
    <source>
        <dbReference type="Proteomes" id="UP000316426"/>
    </source>
</evidence>
<reference evidence="5 6" key="1">
    <citation type="submission" date="2019-02" db="EMBL/GenBank/DDBJ databases">
        <title>Deep-cultivation of Planctomycetes and their phenomic and genomic characterization uncovers novel biology.</title>
        <authorList>
            <person name="Wiegand S."/>
            <person name="Jogler M."/>
            <person name="Boedeker C."/>
            <person name="Pinto D."/>
            <person name="Vollmers J."/>
            <person name="Rivas-Marin E."/>
            <person name="Kohn T."/>
            <person name="Peeters S.H."/>
            <person name="Heuer A."/>
            <person name="Rast P."/>
            <person name="Oberbeckmann S."/>
            <person name="Bunk B."/>
            <person name="Jeske O."/>
            <person name="Meyerdierks A."/>
            <person name="Storesund J.E."/>
            <person name="Kallscheuer N."/>
            <person name="Luecker S."/>
            <person name="Lage O.M."/>
            <person name="Pohl T."/>
            <person name="Merkel B.J."/>
            <person name="Hornburger P."/>
            <person name="Mueller R.-W."/>
            <person name="Bruemmer F."/>
            <person name="Labrenz M."/>
            <person name="Spormann A.M."/>
            <person name="Op den Camp H."/>
            <person name="Overmann J."/>
            <person name="Amann R."/>
            <person name="Jetten M.S.M."/>
            <person name="Mascher T."/>
            <person name="Medema M.H."/>
            <person name="Devos D.P."/>
            <person name="Kaster A.-K."/>
            <person name="Ovreas L."/>
            <person name="Rohde M."/>
            <person name="Galperin M.Y."/>
            <person name="Jogler C."/>
        </authorList>
    </citation>
    <scope>NUCLEOTIDE SEQUENCE [LARGE SCALE GENOMIC DNA]</scope>
    <source>
        <strain evidence="5 6">Spa11</strain>
    </source>
</reference>
<dbReference type="EMBL" id="CP036349">
    <property type="protein sequence ID" value="QDV73825.1"/>
    <property type="molecule type" value="Genomic_DNA"/>
</dbReference>
<dbReference type="Gene3D" id="1.10.10.60">
    <property type="entry name" value="Homeodomain-like"/>
    <property type="match status" value="1"/>
</dbReference>
<evidence type="ECO:0000256" key="2">
    <source>
        <dbReference type="ARBA" id="ARBA00023125"/>
    </source>
</evidence>
<keyword evidence="3" id="KW-0804">Transcription</keyword>
<gene>
    <name evidence="5" type="primary">xylR_3</name>
    <name evidence="5" type="ORF">Spa11_20240</name>
</gene>
<proteinExistence type="predicted"/>
<accession>A0A518K7R9</accession>
<dbReference type="Pfam" id="PF13377">
    <property type="entry name" value="Peripla_BP_3"/>
    <property type="match status" value="1"/>
</dbReference>
<dbReference type="Pfam" id="PF12833">
    <property type="entry name" value="HTH_18"/>
    <property type="match status" value="1"/>
</dbReference>
<dbReference type="PANTHER" id="PTHR30146:SF24">
    <property type="entry name" value="XYLOSE OPERON REGULATORY PROTEIN"/>
    <property type="match status" value="1"/>
</dbReference>
<evidence type="ECO:0000256" key="1">
    <source>
        <dbReference type="ARBA" id="ARBA00023015"/>
    </source>
</evidence>
<dbReference type="SMART" id="SM00342">
    <property type="entry name" value="HTH_ARAC"/>
    <property type="match status" value="1"/>
</dbReference>
<keyword evidence="1" id="KW-0805">Transcription regulation</keyword>
<dbReference type="InterPro" id="IPR028082">
    <property type="entry name" value="Peripla_BP_I"/>
</dbReference>
<feature type="domain" description="HTH araC/xylS-type" evidence="4">
    <location>
        <begin position="285"/>
        <end position="383"/>
    </location>
</feature>
<evidence type="ECO:0000259" key="4">
    <source>
        <dbReference type="PROSITE" id="PS01124"/>
    </source>
</evidence>
<sequence>MAPRPRVALDVETSRVYGRGILKGISSYLVSSRPWSIYIEQHEIGGDVRRLLSRWGGDGIITRQLTSDAKEAIQSLGIAAVDLSNFQPSMGLPRICSADSACGRVGAQHFIERGFKHFACCSYRGQYWSQQRAEGYAREVAFSNHDCAVYEQPFRVQAQKWDQDQNRLAEWLAELEKPVGVLATNDLLGHHVLDACGRAGLMVPEQVAVLGVDNDELLCNLTNPPMSSIVLDPERIGFEAAKKLDQIMTGGGADAAEEEVTEIPSRGIVVRRSTDIFAVPDPEIARALRYIREHACEGVTVQDVLDYMNVSRSWLERGFREHFGRSPKAEIRNVQIARCKELLRMTDLSLEGIARLAGFKHTEYMGVMFKREMGLSPGKYRNSYS</sequence>
<dbReference type="GO" id="GO:0000976">
    <property type="term" value="F:transcription cis-regulatory region binding"/>
    <property type="evidence" value="ECO:0007669"/>
    <property type="project" value="TreeGrafter"/>
</dbReference>
<dbReference type="PANTHER" id="PTHR30146">
    <property type="entry name" value="LACI-RELATED TRANSCRIPTIONAL REPRESSOR"/>
    <property type="match status" value="1"/>
</dbReference>
<evidence type="ECO:0000313" key="5">
    <source>
        <dbReference type="EMBL" id="QDV73825.1"/>
    </source>
</evidence>